<dbReference type="Pfam" id="PF01370">
    <property type="entry name" value="Epimerase"/>
    <property type="match status" value="1"/>
</dbReference>
<reference evidence="2 3" key="1">
    <citation type="submission" date="2018-02" db="EMBL/GenBank/DDBJ databases">
        <title>The draft genome of Phyllobacterium myrsinacearum DSM5892.</title>
        <authorList>
            <person name="Li L."/>
            <person name="Liu L."/>
            <person name="Zhang X."/>
            <person name="Wang T."/>
        </authorList>
    </citation>
    <scope>NUCLEOTIDE SEQUENCE [LARGE SCALE GENOMIC DNA]</scope>
    <source>
        <strain evidence="2 3">DSM 5892</strain>
    </source>
</reference>
<dbReference type="RefSeq" id="WP_105734934.1">
    <property type="nucleotide sequence ID" value="NZ_PVBT01000004.1"/>
</dbReference>
<dbReference type="AlphaFoldDB" id="A0A2S9JHJ1"/>
<evidence type="ECO:0000313" key="2">
    <source>
        <dbReference type="EMBL" id="PRD52424.1"/>
    </source>
</evidence>
<name>A0A2S9JHJ1_9HYPH</name>
<dbReference type="PANTHER" id="PTHR12126">
    <property type="entry name" value="NADH-UBIQUINONE OXIDOREDUCTASE 39 KDA SUBUNIT-RELATED"/>
    <property type="match status" value="1"/>
</dbReference>
<dbReference type="Gene3D" id="3.40.50.720">
    <property type="entry name" value="NAD(P)-binding Rossmann-like Domain"/>
    <property type="match status" value="1"/>
</dbReference>
<dbReference type="InterPro" id="IPR001509">
    <property type="entry name" value="Epimerase_deHydtase"/>
</dbReference>
<feature type="domain" description="NAD-dependent epimerase/dehydratase" evidence="1">
    <location>
        <begin position="5"/>
        <end position="204"/>
    </location>
</feature>
<gene>
    <name evidence="2" type="ORF">C5750_16185</name>
</gene>
<dbReference type="GO" id="GO:0044877">
    <property type="term" value="F:protein-containing complex binding"/>
    <property type="evidence" value="ECO:0007669"/>
    <property type="project" value="TreeGrafter"/>
</dbReference>
<comment type="caution">
    <text evidence="2">The sequence shown here is derived from an EMBL/GenBank/DDBJ whole genome shotgun (WGS) entry which is preliminary data.</text>
</comment>
<dbReference type="InterPro" id="IPR051207">
    <property type="entry name" value="ComplexI_NDUFA9_subunit"/>
</dbReference>
<dbReference type="PANTHER" id="PTHR12126:SF11">
    <property type="entry name" value="NADH DEHYDROGENASE [UBIQUINONE] 1 ALPHA SUBCOMPLEX SUBUNIT 9, MITOCHONDRIAL"/>
    <property type="match status" value="1"/>
</dbReference>
<evidence type="ECO:0000259" key="1">
    <source>
        <dbReference type="Pfam" id="PF01370"/>
    </source>
</evidence>
<dbReference type="SUPFAM" id="SSF51735">
    <property type="entry name" value="NAD(P)-binding Rossmann-fold domains"/>
    <property type="match status" value="1"/>
</dbReference>
<dbReference type="Proteomes" id="UP000238563">
    <property type="component" value="Unassembled WGS sequence"/>
</dbReference>
<protein>
    <submittedName>
        <fullName evidence="2">NAD-dependent dehydratase</fullName>
    </submittedName>
</protein>
<organism evidence="2 3">
    <name type="scientific">Phyllobacterium myrsinacearum</name>
    <dbReference type="NCBI Taxonomy" id="28101"/>
    <lineage>
        <taxon>Bacteria</taxon>
        <taxon>Pseudomonadati</taxon>
        <taxon>Pseudomonadota</taxon>
        <taxon>Alphaproteobacteria</taxon>
        <taxon>Hyphomicrobiales</taxon>
        <taxon>Phyllobacteriaceae</taxon>
        <taxon>Phyllobacterium</taxon>
    </lineage>
</organism>
<dbReference type="EMBL" id="PVBT01000004">
    <property type="protein sequence ID" value="PRD52424.1"/>
    <property type="molecule type" value="Genomic_DNA"/>
</dbReference>
<sequence>MTRRIIITGAAGLVGQNLIARLKTNPDIKIVGIDKHPTNTALLRRMHPEIETIEADLAKPGPWMDALAGADALVLNQAQIGGLHEQEFTDNNVTATENIVAAMRKHNTPYFVQISSSVVHSQADDFYTRSKTAQEKFIDTVGDIPHLILRPTLMFGWFDRKHLGWLRRFMDRTAIFPIPGDGKFIRQPLYVGDFAAIIASGLASRATGTYDISGLEQVHYGDLIQLIHDTVKPKARIIHLPYHLFWALLFVYGKFNSNPPFTTRQLEALVIPETFPVIDWPEIFGIKATPLRTALEETYLDARYSGIVLDF</sequence>
<keyword evidence="3" id="KW-1185">Reference proteome</keyword>
<accession>A0A2S9JHJ1</accession>
<dbReference type="OrthoDB" id="9811425at2"/>
<proteinExistence type="predicted"/>
<evidence type="ECO:0000313" key="3">
    <source>
        <dbReference type="Proteomes" id="UP000238563"/>
    </source>
</evidence>
<dbReference type="InterPro" id="IPR036291">
    <property type="entry name" value="NAD(P)-bd_dom_sf"/>
</dbReference>